<evidence type="ECO:0000256" key="6">
    <source>
        <dbReference type="ARBA" id="ARBA00022840"/>
    </source>
</evidence>
<feature type="binding site" evidence="9">
    <location>
        <position position="58"/>
    </location>
    <ligand>
        <name>ATP</name>
        <dbReference type="ChEBI" id="CHEBI:30616"/>
    </ligand>
</feature>
<keyword evidence="3" id="KW-0808">Transferase</keyword>
<evidence type="ECO:0000256" key="3">
    <source>
        <dbReference type="ARBA" id="ARBA00022679"/>
    </source>
</evidence>
<evidence type="ECO:0000259" key="11">
    <source>
        <dbReference type="PROSITE" id="PS50011"/>
    </source>
</evidence>
<dbReference type="InterPro" id="IPR052239">
    <property type="entry name" value="Ser/Thr-specific_kinases"/>
</dbReference>
<keyword evidence="5" id="KW-0418">Kinase</keyword>
<dbReference type="InterPro" id="IPR000719">
    <property type="entry name" value="Prot_kinase_dom"/>
</dbReference>
<protein>
    <recommendedName>
        <fullName evidence="1">non-specific serine/threonine protein kinase</fullName>
        <ecNumber evidence="1">2.7.11.1</ecNumber>
    </recommendedName>
</protein>
<comment type="similarity">
    <text evidence="10">Belongs to the protein kinase superfamily.</text>
</comment>
<proteinExistence type="inferred from homology"/>
<comment type="catalytic activity">
    <reaction evidence="7">
        <text>L-threonyl-[protein] + ATP = O-phospho-L-threonyl-[protein] + ADP + H(+)</text>
        <dbReference type="Rhea" id="RHEA:46608"/>
        <dbReference type="Rhea" id="RHEA-COMP:11060"/>
        <dbReference type="Rhea" id="RHEA-COMP:11605"/>
        <dbReference type="ChEBI" id="CHEBI:15378"/>
        <dbReference type="ChEBI" id="CHEBI:30013"/>
        <dbReference type="ChEBI" id="CHEBI:30616"/>
        <dbReference type="ChEBI" id="CHEBI:61977"/>
        <dbReference type="ChEBI" id="CHEBI:456216"/>
        <dbReference type="EC" id="2.7.11.1"/>
    </reaction>
</comment>
<dbReference type="SMART" id="SM00220">
    <property type="entry name" value="S_TKc"/>
    <property type="match status" value="1"/>
</dbReference>
<evidence type="ECO:0000256" key="4">
    <source>
        <dbReference type="ARBA" id="ARBA00022741"/>
    </source>
</evidence>
<dbReference type="PROSITE" id="PS00107">
    <property type="entry name" value="PROTEIN_KINASE_ATP"/>
    <property type="match status" value="1"/>
</dbReference>
<dbReference type="GO" id="GO:0005794">
    <property type="term" value="C:Golgi apparatus"/>
    <property type="evidence" value="ECO:0007669"/>
    <property type="project" value="TreeGrafter"/>
</dbReference>
<dbReference type="PANTHER" id="PTHR45998:SF2">
    <property type="entry name" value="SERINE_THREONINE-PROTEIN KINASE 16"/>
    <property type="match status" value="1"/>
</dbReference>
<dbReference type="GO" id="GO:0005524">
    <property type="term" value="F:ATP binding"/>
    <property type="evidence" value="ECO:0007669"/>
    <property type="project" value="UniProtKB-UniRule"/>
</dbReference>
<dbReference type="CDD" id="cd13986">
    <property type="entry name" value="STKc_16"/>
    <property type="match status" value="1"/>
</dbReference>
<dbReference type="PROSITE" id="PS00108">
    <property type="entry name" value="PROTEIN_KINASE_ST"/>
    <property type="match status" value="1"/>
</dbReference>
<keyword evidence="2 10" id="KW-0723">Serine/threonine-protein kinase</keyword>
<feature type="domain" description="Protein kinase" evidence="11">
    <location>
        <begin position="29"/>
        <end position="312"/>
    </location>
</feature>
<organism evidence="12">
    <name type="scientific">Scylla olivacea</name>
    <name type="common">Orange mud crab</name>
    <name type="synonym">Cancer olivacea</name>
    <dbReference type="NCBI Taxonomy" id="85551"/>
    <lineage>
        <taxon>Eukaryota</taxon>
        <taxon>Metazoa</taxon>
        <taxon>Ecdysozoa</taxon>
        <taxon>Arthropoda</taxon>
        <taxon>Crustacea</taxon>
        <taxon>Multicrustacea</taxon>
        <taxon>Malacostraca</taxon>
        <taxon>Eumalacostraca</taxon>
        <taxon>Eucarida</taxon>
        <taxon>Decapoda</taxon>
        <taxon>Pleocyemata</taxon>
        <taxon>Brachyura</taxon>
        <taxon>Eubrachyura</taxon>
        <taxon>Portunoidea</taxon>
        <taxon>Portunidae</taxon>
        <taxon>Portuninae</taxon>
        <taxon>Scylla</taxon>
    </lineage>
</organism>
<evidence type="ECO:0000256" key="8">
    <source>
        <dbReference type="ARBA" id="ARBA00048679"/>
    </source>
</evidence>
<evidence type="ECO:0000256" key="10">
    <source>
        <dbReference type="RuleBase" id="RU000304"/>
    </source>
</evidence>
<dbReference type="PANTHER" id="PTHR45998">
    <property type="entry name" value="SERINE/THREONINE-PROTEIN KINASE 16"/>
    <property type="match status" value="1"/>
</dbReference>
<reference evidence="12" key="1">
    <citation type="submission" date="2015-09" db="EMBL/GenBank/DDBJ databases">
        <title>Scylla olivacea transcriptome.</title>
        <authorList>
            <person name="Ikhwanuddin M."/>
        </authorList>
    </citation>
    <scope>NUCLEOTIDE SEQUENCE</scope>
</reference>
<keyword evidence="4 9" id="KW-0547">Nucleotide-binding</keyword>
<dbReference type="GO" id="GO:0004674">
    <property type="term" value="F:protein serine/threonine kinase activity"/>
    <property type="evidence" value="ECO:0007669"/>
    <property type="project" value="UniProtKB-KW"/>
</dbReference>
<dbReference type="Pfam" id="PF00069">
    <property type="entry name" value="Pkinase"/>
    <property type="match status" value="1"/>
</dbReference>
<evidence type="ECO:0000256" key="2">
    <source>
        <dbReference type="ARBA" id="ARBA00022527"/>
    </source>
</evidence>
<dbReference type="PROSITE" id="PS50011">
    <property type="entry name" value="PROTEIN_KINASE_DOM"/>
    <property type="match status" value="1"/>
</dbReference>
<name>A0A0P4WFT0_SCYOL</name>
<dbReference type="SUPFAM" id="SSF56112">
    <property type="entry name" value="Protein kinase-like (PK-like)"/>
    <property type="match status" value="1"/>
</dbReference>
<dbReference type="InterPro" id="IPR011009">
    <property type="entry name" value="Kinase-like_dom_sf"/>
</dbReference>
<dbReference type="EC" id="2.7.11.1" evidence="1"/>
<evidence type="ECO:0000256" key="1">
    <source>
        <dbReference type="ARBA" id="ARBA00012513"/>
    </source>
</evidence>
<evidence type="ECO:0000313" key="12">
    <source>
        <dbReference type="EMBL" id="JAI65570.1"/>
    </source>
</evidence>
<sequence length="319" mass="35427">MNTIGLTILVRMGNCLCARETIEINGNKYYIRDCIGEGGFSTVVLVESATSHKLYALKRITCHAQTDEKVALSEVEFHKALCHPNIVECIDSDLVGVPDLVGNKTSQVLILLPYFPRGTLHDELIRRQETNTPLEETTVLTTFRGICEATLCMHSAKPHPLAHRDIKTANVLLKEDFTPVLMDLGSTARARVEVNGSSDARKLQDEAAEKSSMAYRAPELFNVEAFCHIDERTDVWSLGCLLYALCFYKSPFEAVYERGDSVALAVVSGNIKVPDSHPYSKDVIELIESLLKVNPEERPYVDWIVNSVDQLINKSAGAV</sequence>
<comment type="catalytic activity">
    <reaction evidence="8">
        <text>L-seryl-[protein] + ATP = O-phospho-L-seryl-[protein] + ADP + H(+)</text>
        <dbReference type="Rhea" id="RHEA:17989"/>
        <dbReference type="Rhea" id="RHEA-COMP:9863"/>
        <dbReference type="Rhea" id="RHEA-COMP:11604"/>
        <dbReference type="ChEBI" id="CHEBI:15378"/>
        <dbReference type="ChEBI" id="CHEBI:29999"/>
        <dbReference type="ChEBI" id="CHEBI:30616"/>
        <dbReference type="ChEBI" id="CHEBI:83421"/>
        <dbReference type="ChEBI" id="CHEBI:456216"/>
        <dbReference type="EC" id="2.7.11.1"/>
    </reaction>
</comment>
<keyword evidence="6 9" id="KW-0067">ATP-binding</keyword>
<dbReference type="InterPro" id="IPR008271">
    <property type="entry name" value="Ser/Thr_kinase_AS"/>
</dbReference>
<evidence type="ECO:0000256" key="7">
    <source>
        <dbReference type="ARBA" id="ARBA00047899"/>
    </source>
</evidence>
<dbReference type="Gene3D" id="1.10.510.10">
    <property type="entry name" value="Transferase(Phosphotransferase) domain 1"/>
    <property type="match status" value="1"/>
</dbReference>
<evidence type="ECO:0000256" key="5">
    <source>
        <dbReference type="ARBA" id="ARBA00022777"/>
    </source>
</evidence>
<evidence type="ECO:0000256" key="9">
    <source>
        <dbReference type="PROSITE-ProRule" id="PRU10141"/>
    </source>
</evidence>
<dbReference type="AlphaFoldDB" id="A0A0P4WFT0"/>
<dbReference type="EMBL" id="GDRN01058697">
    <property type="protein sequence ID" value="JAI65570.1"/>
    <property type="molecule type" value="Transcribed_RNA"/>
</dbReference>
<dbReference type="InterPro" id="IPR017441">
    <property type="entry name" value="Protein_kinase_ATP_BS"/>
</dbReference>
<accession>A0A0P4WFT0</accession>